<protein>
    <recommendedName>
        <fullName evidence="11">Ionotropic glutamate receptor C-terminal domain-containing protein</fullName>
    </recommendedName>
</protein>
<keyword evidence="4 8" id="KW-1133">Transmembrane helix</keyword>
<dbReference type="PANTHER" id="PTHR42643">
    <property type="entry name" value="IONOTROPIC RECEPTOR 20A-RELATED"/>
    <property type="match status" value="1"/>
</dbReference>
<dbReference type="GO" id="GO:0005886">
    <property type="term" value="C:plasma membrane"/>
    <property type="evidence" value="ECO:0007669"/>
    <property type="project" value="UniProtKB-SubCell"/>
</dbReference>
<accession>A0A9P0F0C6</accession>
<keyword evidence="7" id="KW-0325">Glycoprotein</keyword>
<dbReference type="Gene3D" id="1.10.287.70">
    <property type="match status" value="1"/>
</dbReference>
<keyword evidence="2" id="KW-1003">Cell membrane</keyword>
<evidence type="ECO:0000256" key="7">
    <source>
        <dbReference type="ARBA" id="ARBA00023180"/>
    </source>
</evidence>
<organism evidence="9 10">
    <name type="scientific">Bemisia tabaci</name>
    <name type="common">Sweetpotato whitefly</name>
    <name type="synonym">Aleurodes tabaci</name>
    <dbReference type="NCBI Taxonomy" id="7038"/>
    <lineage>
        <taxon>Eukaryota</taxon>
        <taxon>Metazoa</taxon>
        <taxon>Ecdysozoa</taxon>
        <taxon>Arthropoda</taxon>
        <taxon>Hexapoda</taxon>
        <taxon>Insecta</taxon>
        <taxon>Pterygota</taxon>
        <taxon>Neoptera</taxon>
        <taxon>Paraneoptera</taxon>
        <taxon>Hemiptera</taxon>
        <taxon>Sternorrhyncha</taxon>
        <taxon>Aleyrodoidea</taxon>
        <taxon>Aleyrodidae</taxon>
        <taxon>Aleyrodinae</taxon>
        <taxon>Bemisia</taxon>
    </lineage>
</organism>
<name>A0A9P0F0C6_BEMTA</name>
<gene>
    <name evidence="9" type="ORF">BEMITA_LOCUS2485</name>
</gene>
<keyword evidence="5 8" id="KW-0472">Membrane</keyword>
<reference evidence="9" key="1">
    <citation type="submission" date="2021-12" db="EMBL/GenBank/DDBJ databases">
        <authorList>
            <person name="King R."/>
        </authorList>
    </citation>
    <scope>NUCLEOTIDE SEQUENCE</scope>
</reference>
<evidence type="ECO:0000256" key="1">
    <source>
        <dbReference type="ARBA" id="ARBA00004651"/>
    </source>
</evidence>
<keyword evidence="6" id="KW-0675">Receptor</keyword>
<feature type="transmembrane region" description="Helical" evidence="8">
    <location>
        <begin position="447"/>
        <end position="471"/>
    </location>
</feature>
<evidence type="ECO:0000256" key="6">
    <source>
        <dbReference type="ARBA" id="ARBA00023170"/>
    </source>
</evidence>
<keyword evidence="10" id="KW-1185">Reference proteome</keyword>
<evidence type="ECO:0000256" key="2">
    <source>
        <dbReference type="ARBA" id="ARBA00022475"/>
    </source>
</evidence>
<evidence type="ECO:0008006" key="11">
    <source>
        <dbReference type="Google" id="ProtNLM"/>
    </source>
</evidence>
<dbReference type="PANTHER" id="PTHR42643:SF38">
    <property type="entry name" value="IONOTROPIC RECEPTOR 100A"/>
    <property type="match status" value="1"/>
</dbReference>
<proteinExistence type="predicted"/>
<comment type="subcellular location">
    <subcellularLocation>
        <location evidence="1">Cell membrane</location>
        <topology evidence="1">Multi-pass membrane protein</topology>
    </subcellularLocation>
</comment>
<dbReference type="Proteomes" id="UP001152759">
    <property type="component" value="Chromosome 10"/>
</dbReference>
<dbReference type="InterPro" id="IPR052192">
    <property type="entry name" value="Insect_Ionotropic_Sensory_Rcpt"/>
</dbReference>
<sequence length="687" mass="78552">MFYTIGLNSDLPSVNLIKRLHEKSIQTIVISSKLTSSVFSHDPKNMIFFVNDVDVLLKLIFYSISDQRTFDLNGENSTGPQRDHIGGEFSSENIYSNHCIRVDGHFIGGKEGKTCSKTFGISSAELEDDSTLSDSVVNATHGLYVNNIWNSKNYLVFFLKEFQQNLDKSKSKHLENSNHLRLIGEGDQNREIDPFDSMLFCFKFFWRFFKGRKAIICHPQGCEKYDPFTNKLISFDNENDDTFFDFSLKNMNARPLKVYIDYIYTPNLTVLNPATFDRWISFHKTAVELLANSLNCRLNYASVLYSVEIWREDFAKKASLKYDIDLYLFGNGVAVGKPDRSTFDFLESVETSALCIATPHSDFMSQGLVIFKSFTPIVWALTIMTIFGFSCTQYVFQYSQIEIFKRLYSEAQRDHLRDTSSVLTISAYFFCGSPPSLNLGHLRTGKILFLIFSFSSLIISTAFLSSMTTLLSNRVLYPEIDSLKTLEESDLLIETLNSRETDTNLFAEKNLMLSDPLKEKLVNSYVFYYDERYSRSFLDGNWTTNEGAEIEDSIYARQYLNVRKSGILSDAFLVSLPSMLNPRENVLIQHFLPKQTLEYHLVKECLMHCPLEMPVLKNSLVYDELNQIIAHLLEAGLARRIMDNTSDDSVRWGNSSAMEDGSEPRAYDINDLQSAFIGLSIGKHSKP</sequence>
<evidence type="ECO:0000256" key="5">
    <source>
        <dbReference type="ARBA" id="ARBA00023136"/>
    </source>
</evidence>
<keyword evidence="3 8" id="KW-0812">Transmembrane</keyword>
<evidence type="ECO:0000256" key="8">
    <source>
        <dbReference type="SAM" id="Phobius"/>
    </source>
</evidence>
<evidence type="ECO:0000313" key="10">
    <source>
        <dbReference type="Proteomes" id="UP001152759"/>
    </source>
</evidence>
<evidence type="ECO:0000256" key="3">
    <source>
        <dbReference type="ARBA" id="ARBA00022692"/>
    </source>
</evidence>
<evidence type="ECO:0000313" key="9">
    <source>
        <dbReference type="EMBL" id="CAH0382997.1"/>
    </source>
</evidence>
<feature type="transmembrane region" description="Helical" evidence="8">
    <location>
        <begin position="377"/>
        <end position="396"/>
    </location>
</feature>
<evidence type="ECO:0000256" key="4">
    <source>
        <dbReference type="ARBA" id="ARBA00022989"/>
    </source>
</evidence>
<dbReference type="AlphaFoldDB" id="A0A9P0F0C6"/>
<dbReference type="EMBL" id="OU963871">
    <property type="protein sequence ID" value="CAH0382997.1"/>
    <property type="molecule type" value="Genomic_DNA"/>
</dbReference>